<feature type="compositionally biased region" description="Low complexity" evidence="1">
    <location>
        <begin position="165"/>
        <end position="191"/>
    </location>
</feature>
<evidence type="ECO:0000313" key="2">
    <source>
        <dbReference type="EMBL" id="KAJ3429025.1"/>
    </source>
</evidence>
<protein>
    <submittedName>
        <fullName evidence="2">Uncharacterized protein</fullName>
    </submittedName>
</protein>
<feature type="compositionally biased region" description="Basic and acidic residues" evidence="1">
    <location>
        <begin position="97"/>
        <end position="112"/>
    </location>
</feature>
<reference evidence="2" key="1">
    <citation type="submission" date="2022-08" db="EMBL/GenBank/DDBJ databases">
        <title>Novel sulphate-reducing endosymbionts in the free-living metamonad Anaeramoeba.</title>
        <authorList>
            <person name="Jerlstrom-Hultqvist J."/>
            <person name="Cepicka I."/>
            <person name="Gallot-Lavallee L."/>
            <person name="Salas-Leiva D."/>
            <person name="Curtis B.A."/>
            <person name="Zahonova K."/>
            <person name="Pipaliya S."/>
            <person name="Dacks J."/>
            <person name="Roger A.J."/>
        </authorList>
    </citation>
    <scope>NUCLEOTIDE SEQUENCE</scope>
    <source>
        <strain evidence="2">Busselton2</strain>
    </source>
</reference>
<feature type="compositionally biased region" description="Low complexity" evidence="1">
    <location>
        <begin position="498"/>
        <end position="507"/>
    </location>
</feature>
<feature type="compositionally biased region" description="Basic and acidic residues" evidence="1">
    <location>
        <begin position="140"/>
        <end position="152"/>
    </location>
</feature>
<dbReference type="EMBL" id="JANTQA010000057">
    <property type="protein sequence ID" value="KAJ3429025.1"/>
    <property type="molecule type" value="Genomic_DNA"/>
</dbReference>
<feature type="compositionally biased region" description="Basic and acidic residues" evidence="1">
    <location>
        <begin position="203"/>
        <end position="214"/>
    </location>
</feature>
<feature type="compositionally biased region" description="Polar residues" evidence="1">
    <location>
        <begin position="154"/>
        <end position="164"/>
    </location>
</feature>
<feature type="compositionally biased region" description="Basic and acidic residues" evidence="1">
    <location>
        <begin position="222"/>
        <end position="243"/>
    </location>
</feature>
<sequence>MSFESTLGKPISTKRLFGKEIKRKTHKNTVLESHLLLQNLLQKKNQRHTMSNTFEFEIPKNQQKKEKRKKGKEFSQTIIKKKKNSLNFFPPSLSQRPKSEQKQNRLFNKEPNQKQVLTTKRSRIQNNKYYTPQKRTSRSPKNDKESKFEKLNRFGSQSDLSRQPNNLFKTNKTTNTRISSPNNGNSLPNNSETGNNKRFKSHQKQDPEKTKGESSTHPSTKKKQDYRTNNNKEDSSTFKIQDTLRKENENLRKQIKNNQTKIRDLKKTIKVHQLTEKKMKNILLSLSKNLTKTTLELTNERKKTQTIRNEARDLNNTLHSRDITIIQLSTDLDKTKRKSRKRFNSKLTVEKKRAQLVSKLSSHQHEFYQFRIKFRSLKESHSKLHKKNLKLMNEKSIAQLEIKKTFNQTQEQILLICKQYFKKMAFIENICDNSISFLSNLETNENKEFGSLTGLKKRNKNLDYLENGHYTKNKEFKTTNNERISYKSNNNKNKNKNKNNNNNNNNNCNKIELTHLIQVFEKIKTEINKPIHGFQFNENSLNLDLATILKKFKQIKSTFTIYKNILNIFQSLIIPKFQNNKKNKTRNNKKYYDKRKFDKHFKYQND</sequence>
<comment type="caution">
    <text evidence="2">The sequence shown here is derived from an EMBL/GenBank/DDBJ whole genome shotgun (WGS) entry which is preliminary data.</text>
</comment>
<evidence type="ECO:0000313" key="3">
    <source>
        <dbReference type="Proteomes" id="UP001146793"/>
    </source>
</evidence>
<feature type="region of interest" description="Disordered" evidence="1">
    <location>
        <begin position="476"/>
        <end position="507"/>
    </location>
</feature>
<feature type="region of interest" description="Disordered" evidence="1">
    <location>
        <begin position="85"/>
        <end position="243"/>
    </location>
</feature>
<dbReference type="Proteomes" id="UP001146793">
    <property type="component" value="Unassembled WGS sequence"/>
</dbReference>
<organism evidence="2 3">
    <name type="scientific">Anaeramoeba flamelloides</name>
    <dbReference type="NCBI Taxonomy" id="1746091"/>
    <lineage>
        <taxon>Eukaryota</taxon>
        <taxon>Metamonada</taxon>
        <taxon>Anaeramoebidae</taxon>
        <taxon>Anaeramoeba</taxon>
    </lineage>
</organism>
<feature type="compositionally biased region" description="Polar residues" evidence="1">
    <location>
        <begin position="113"/>
        <end position="134"/>
    </location>
</feature>
<dbReference type="AlphaFoldDB" id="A0AAV7YM16"/>
<proteinExistence type="predicted"/>
<feature type="compositionally biased region" description="Polar residues" evidence="1">
    <location>
        <begin position="478"/>
        <end position="488"/>
    </location>
</feature>
<gene>
    <name evidence="2" type="ORF">M0812_24364</name>
</gene>
<accession>A0AAV7YM16</accession>
<name>A0AAV7YM16_9EUKA</name>
<evidence type="ECO:0000256" key="1">
    <source>
        <dbReference type="SAM" id="MobiDB-lite"/>
    </source>
</evidence>